<keyword evidence="2" id="KW-0342">GTP-binding</keyword>
<dbReference type="Pfam" id="PF02824">
    <property type="entry name" value="TGS"/>
    <property type="match status" value="1"/>
</dbReference>
<evidence type="ECO:0000313" key="6">
    <source>
        <dbReference type="Proteomes" id="UP000605805"/>
    </source>
</evidence>
<dbReference type="InterPro" id="IPR004095">
    <property type="entry name" value="TGS"/>
</dbReference>
<dbReference type="InterPro" id="IPR012675">
    <property type="entry name" value="Beta-grasp_dom_sf"/>
</dbReference>
<dbReference type="GO" id="GO:0003924">
    <property type="term" value="F:GTPase activity"/>
    <property type="evidence" value="ECO:0007669"/>
    <property type="project" value="InterPro"/>
</dbReference>
<dbReference type="InterPro" id="IPR012676">
    <property type="entry name" value="TGS-like"/>
</dbReference>
<evidence type="ECO:0000259" key="4">
    <source>
        <dbReference type="PROSITE" id="PS51880"/>
    </source>
</evidence>
<dbReference type="GO" id="GO:0005525">
    <property type="term" value="F:GTP binding"/>
    <property type="evidence" value="ECO:0007669"/>
    <property type="project" value="UniProtKB-KW"/>
</dbReference>
<dbReference type="Gene3D" id="3.10.20.30">
    <property type="match status" value="1"/>
</dbReference>
<reference evidence="5" key="1">
    <citation type="journal article" date="2020" name="ISME J.">
        <title>Gammaproteobacteria mediating utilization of methyl-, sulfur- and petroleum organic compounds in deep ocean hydrothermal plumes.</title>
        <authorList>
            <person name="Zhou Z."/>
            <person name="Liu Y."/>
            <person name="Pan J."/>
            <person name="Cron B.R."/>
            <person name="Toner B.M."/>
            <person name="Anantharaman K."/>
            <person name="Breier J.A."/>
            <person name="Dick G.J."/>
            <person name="Li M."/>
        </authorList>
    </citation>
    <scope>NUCLEOTIDE SEQUENCE</scope>
    <source>
        <strain evidence="5">SZUA-1435</strain>
    </source>
</reference>
<evidence type="ECO:0000256" key="2">
    <source>
        <dbReference type="ARBA" id="ARBA00023134"/>
    </source>
</evidence>
<dbReference type="InterPro" id="IPR045001">
    <property type="entry name" value="DRG"/>
</dbReference>
<dbReference type="PROSITE" id="PS51880">
    <property type="entry name" value="TGS"/>
    <property type="match status" value="1"/>
</dbReference>
<dbReference type="PROSITE" id="PS51710">
    <property type="entry name" value="G_OBG"/>
    <property type="match status" value="1"/>
</dbReference>
<dbReference type="InterPro" id="IPR031662">
    <property type="entry name" value="GTP-binding_2"/>
</dbReference>
<feature type="domain" description="OBG-type G" evidence="3">
    <location>
        <begin position="83"/>
        <end position="311"/>
    </location>
</feature>
<dbReference type="SUPFAM" id="SSF52540">
    <property type="entry name" value="P-loop containing nucleoside triphosphate hydrolases"/>
    <property type="match status" value="1"/>
</dbReference>
<dbReference type="CDD" id="cd01666">
    <property type="entry name" value="TGS_DRG"/>
    <property type="match status" value="1"/>
</dbReference>
<keyword evidence="1" id="KW-0547">Nucleotide-binding</keyword>
<evidence type="ECO:0000256" key="1">
    <source>
        <dbReference type="ARBA" id="ARBA00022741"/>
    </source>
</evidence>
<evidence type="ECO:0000259" key="3">
    <source>
        <dbReference type="PROSITE" id="PS51710"/>
    </source>
</evidence>
<dbReference type="Gene3D" id="3.40.50.300">
    <property type="entry name" value="P-loop containing nucleotide triphosphate hydrolases"/>
    <property type="match status" value="2"/>
</dbReference>
<feature type="domain" description="TGS" evidence="4">
    <location>
        <begin position="311"/>
        <end position="385"/>
    </location>
</feature>
<dbReference type="PRINTS" id="PR00326">
    <property type="entry name" value="GTP1OBG"/>
</dbReference>
<name>A0A833DTM5_9CREN</name>
<dbReference type="InterPro" id="IPR027417">
    <property type="entry name" value="P-loop_NTPase"/>
</dbReference>
<dbReference type="Pfam" id="PF01926">
    <property type="entry name" value="MMR_HSR1"/>
    <property type="match status" value="1"/>
</dbReference>
<dbReference type="InterPro" id="IPR031167">
    <property type="entry name" value="G_OBG"/>
</dbReference>
<gene>
    <name evidence="5" type="ORF">EYH02_05110</name>
</gene>
<dbReference type="EMBL" id="DQTV01000099">
    <property type="protein sequence ID" value="HIP57427.1"/>
    <property type="molecule type" value="Genomic_DNA"/>
</dbReference>
<accession>A0A833DTM5</accession>
<dbReference type="PANTHER" id="PTHR43127">
    <property type="entry name" value="DEVELOPMENTALLY-REGULATED GTP-BINDING PROTEIN 2"/>
    <property type="match status" value="1"/>
</dbReference>
<comment type="caution">
    <text evidence="5">The sequence shown here is derived from an EMBL/GenBank/DDBJ whole genome shotgun (WGS) entry which is preliminary data.</text>
</comment>
<evidence type="ECO:0000313" key="5">
    <source>
        <dbReference type="EMBL" id="HIP57427.1"/>
    </source>
</evidence>
<sequence>MVTNLPAEAKAKFIKYMEAKTPEEKLRALEEFLSAVPKHKGTENLVRWIRKRMAELREEIEEQKRKRSGGRAPSFFIEKEGAAQVVLLGYTKAGKSSLLRVLTGARVEVTDYPYATRVPVPGMLQYEDIQFQLVEAPSLIPGGGGWNTRVIGLGKNSDGIALVLDLSQEPVESFKAIVEELQEHGLYLVKPRGYVVIEKKRGVTGIRIINYGKLLCAPEDIIKLLNSYRIYNAVVRVYGEVDLDDVEMAIYENIIYKPTIILANKIDLPNAMESLKELMKVVPRDIPVIPVSALKRINLDKIGPTLFKVLDLIRVYTKPPLGEPSKKPLVLKRGSTVLDVARAIHSELVEKFLYARIWGPSAKYPGQRVGLDHVLQDGDIVEINLRK</sequence>
<organism evidence="5 6">
    <name type="scientific">Ignisphaera aggregans</name>
    <dbReference type="NCBI Taxonomy" id="334771"/>
    <lineage>
        <taxon>Archaea</taxon>
        <taxon>Thermoproteota</taxon>
        <taxon>Thermoprotei</taxon>
        <taxon>Desulfurococcales</taxon>
        <taxon>Desulfurococcaceae</taxon>
        <taxon>Ignisphaera</taxon>
    </lineage>
</organism>
<proteinExistence type="predicted"/>
<dbReference type="Pfam" id="PF16897">
    <property type="entry name" value="MMR_HSR1_Xtn"/>
    <property type="match status" value="1"/>
</dbReference>
<dbReference type="InterPro" id="IPR006073">
    <property type="entry name" value="GTP-bd"/>
</dbReference>
<dbReference type="Proteomes" id="UP000605805">
    <property type="component" value="Unassembled WGS sequence"/>
</dbReference>
<protein>
    <submittedName>
        <fullName evidence="5">TGS domain-containing protein</fullName>
    </submittedName>
</protein>
<dbReference type="SUPFAM" id="SSF81271">
    <property type="entry name" value="TGS-like"/>
    <property type="match status" value="1"/>
</dbReference>
<dbReference type="AlphaFoldDB" id="A0A833DTM5"/>